<protein>
    <submittedName>
        <fullName evidence="1">Uncharacterized protein</fullName>
    </submittedName>
</protein>
<evidence type="ECO:0000313" key="1">
    <source>
        <dbReference type="EMBL" id="KAH3798458.1"/>
    </source>
</evidence>
<name>A0A9D4FGI2_DREPO</name>
<reference evidence="1" key="2">
    <citation type="submission" date="2020-11" db="EMBL/GenBank/DDBJ databases">
        <authorList>
            <person name="McCartney M.A."/>
            <person name="Auch B."/>
            <person name="Kono T."/>
            <person name="Mallez S."/>
            <person name="Becker A."/>
            <person name="Gohl D.M."/>
            <person name="Silverstein K.A.T."/>
            <person name="Koren S."/>
            <person name="Bechman K.B."/>
            <person name="Herman A."/>
            <person name="Abrahante J.E."/>
            <person name="Garbe J."/>
        </authorList>
    </citation>
    <scope>NUCLEOTIDE SEQUENCE</scope>
    <source>
        <strain evidence="1">Duluth1</strain>
        <tissue evidence="1">Whole animal</tissue>
    </source>
</reference>
<organism evidence="1 2">
    <name type="scientific">Dreissena polymorpha</name>
    <name type="common">Zebra mussel</name>
    <name type="synonym">Mytilus polymorpha</name>
    <dbReference type="NCBI Taxonomy" id="45954"/>
    <lineage>
        <taxon>Eukaryota</taxon>
        <taxon>Metazoa</taxon>
        <taxon>Spiralia</taxon>
        <taxon>Lophotrochozoa</taxon>
        <taxon>Mollusca</taxon>
        <taxon>Bivalvia</taxon>
        <taxon>Autobranchia</taxon>
        <taxon>Heteroconchia</taxon>
        <taxon>Euheterodonta</taxon>
        <taxon>Imparidentia</taxon>
        <taxon>Neoheterodontei</taxon>
        <taxon>Myida</taxon>
        <taxon>Dreissenoidea</taxon>
        <taxon>Dreissenidae</taxon>
        <taxon>Dreissena</taxon>
    </lineage>
</organism>
<sequence>MVDEIFQILGRSNTAMLRRFPTNGTRDDKAYWNHAPYPPCAISKTLCCILEKSFVCKRPSSEVRSNVHKPTITKIVRGTLCD</sequence>
<comment type="caution">
    <text evidence="1">The sequence shown here is derived from an EMBL/GenBank/DDBJ whole genome shotgun (WGS) entry which is preliminary data.</text>
</comment>
<keyword evidence="2" id="KW-1185">Reference proteome</keyword>
<dbReference type="EMBL" id="JAIWYP010000007">
    <property type="protein sequence ID" value="KAH3798458.1"/>
    <property type="molecule type" value="Genomic_DNA"/>
</dbReference>
<proteinExistence type="predicted"/>
<dbReference type="AlphaFoldDB" id="A0A9D4FGI2"/>
<reference evidence="1" key="1">
    <citation type="journal article" date="2019" name="bioRxiv">
        <title>The Genome of the Zebra Mussel, Dreissena polymorpha: A Resource for Invasive Species Research.</title>
        <authorList>
            <person name="McCartney M.A."/>
            <person name="Auch B."/>
            <person name="Kono T."/>
            <person name="Mallez S."/>
            <person name="Zhang Y."/>
            <person name="Obille A."/>
            <person name="Becker A."/>
            <person name="Abrahante J.E."/>
            <person name="Garbe J."/>
            <person name="Badalamenti J.P."/>
            <person name="Herman A."/>
            <person name="Mangelson H."/>
            <person name="Liachko I."/>
            <person name="Sullivan S."/>
            <person name="Sone E.D."/>
            <person name="Koren S."/>
            <person name="Silverstein K.A.T."/>
            <person name="Beckman K.B."/>
            <person name="Gohl D.M."/>
        </authorList>
    </citation>
    <scope>NUCLEOTIDE SEQUENCE</scope>
    <source>
        <strain evidence="1">Duluth1</strain>
        <tissue evidence="1">Whole animal</tissue>
    </source>
</reference>
<accession>A0A9D4FGI2</accession>
<gene>
    <name evidence="1" type="ORF">DPMN_152057</name>
</gene>
<evidence type="ECO:0000313" key="2">
    <source>
        <dbReference type="Proteomes" id="UP000828390"/>
    </source>
</evidence>
<dbReference type="Proteomes" id="UP000828390">
    <property type="component" value="Unassembled WGS sequence"/>
</dbReference>